<feature type="domain" description="SusE outer membrane protein" evidence="2">
    <location>
        <begin position="23"/>
        <end position="122"/>
    </location>
</feature>
<organism evidence="3 4">
    <name type="scientific">Profundicola chukchiensis</name>
    <dbReference type="NCBI Taxonomy" id="2961959"/>
    <lineage>
        <taxon>Bacteria</taxon>
        <taxon>Pseudomonadati</taxon>
        <taxon>Bacteroidota</taxon>
        <taxon>Flavobacteriia</taxon>
        <taxon>Flavobacteriales</taxon>
        <taxon>Weeksellaceae</taxon>
        <taxon>Profundicola</taxon>
    </lineage>
</organism>
<feature type="signal peptide" evidence="1">
    <location>
        <begin position="1"/>
        <end position="21"/>
    </location>
</feature>
<dbReference type="RefSeq" id="WP_304419750.1">
    <property type="nucleotide sequence ID" value="NZ_JANCMU010000001.1"/>
</dbReference>
<gene>
    <name evidence="3" type="ORF">NMK71_01145</name>
</gene>
<protein>
    <submittedName>
        <fullName evidence="3">SusE domain-containing protein</fullName>
    </submittedName>
</protein>
<sequence>MKTIFKLFIALAIPLSFVGCSDDDIDPIIEANDLRLVDPGITNVNLNINTPEANAVMLSWDDYSNFSGDYTVQMSDDAAFENVIDLGTTANNHFGVSMAALNAYVNQLNFTPYLATPVYLRVTNGTLTSNEVSFTVKSYPQAGPVIVTPEGGAAVTLDPETPDEEALMISWDDFSYVGTDASVNYVVQMALADTNFGSPAILSSTGNTSISVSHSDLNSYATALGIAENTTGEVDIRIISNVNANTGESLEFMSAPVRISITTHESGIKFFYLVGEAVAAGWDPGNNNQPLFNDPNNPSTAYFTGKFNPGGFKVIEELGSWQPQWGTNDGSSLSMNDGSGNDPDVFNSPSEGYYTFTFQTDGSGGSFTMEPFDASSAAEWSTIGIIGDATANGWDSDQDLTQSAFDPHQWYVNGITLGDGEIKFRANDGWDNNWGAVDFPFGQGTAGGPNIPVSAGTYDIWFNDLTGRYVIIAQ</sequence>
<proteinExistence type="predicted"/>
<dbReference type="EMBL" id="JANCMU010000001">
    <property type="protein sequence ID" value="MDG4945007.1"/>
    <property type="molecule type" value="Genomic_DNA"/>
</dbReference>
<dbReference type="PROSITE" id="PS51257">
    <property type="entry name" value="PROKAR_LIPOPROTEIN"/>
    <property type="match status" value="1"/>
</dbReference>
<keyword evidence="1" id="KW-0732">Signal</keyword>
<evidence type="ECO:0000313" key="4">
    <source>
        <dbReference type="Proteomes" id="UP001152599"/>
    </source>
</evidence>
<dbReference type="GO" id="GO:2001070">
    <property type="term" value="F:starch binding"/>
    <property type="evidence" value="ECO:0007669"/>
    <property type="project" value="InterPro"/>
</dbReference>
<dbReference type="GO" id="GO:0019867">
    <property type="term" value="C:outer membrane"/>
    <property type="evidence" value="ECO:0007669"/>
    <property type="project" value="InterPro"/>
</dbReference>
<feature type="chain" id="PRO_5040895842" evidence="1">
    <location>
        <begin position="22"/>
        <end position="474"/>
    </location>
</feature>
<dbReference type="InterPro" id="IPR025970">
    <property type="entry name" value="SusE"/>
</dbReference>
<evidence type="ECO:0000259" key="2">
    <source>
        <dbReference type="Pfam" id="PF14292"/>
    </source>
</evidence>
<dbReference type="Proteomes" id="UP001152599">
    <property type="component" value="Unassembled WGS sequence"/>
</dbReference>
<accession>A0A9X4MWU9</accession>
<dbReference type="Pfam" id="PF14292">
    <property type="entry name" value="SusE"/>
    <property type="match status" value="2"/>
</dbReference>
<evidence type="ECO:0000256" key="1">
    <source>
        <dbReference type="SAM" id="SignalP"/>
    </source>
</evidence>
<name>A0A9X4MWU9_9FLAO</name>
<feature type="domain" description="SusE outer membrane protein" evidence="2">
    <location>
        <begin position="142"/>
        <end position="238"/>
    </location>
</feature>
<reference evidence="3" key="1">
    <citation type="submission" date="2022-07" db="EMBL/GenBank/DDBJ databases">
        <title>Description and genome-wide analysis of Profundicola chukchiensis gen. nov., sp. nov., marine bacteria isolated from bottom sediments of the Chukchi Sea.</title>
        <authorList>
            <person name="Romanenko L."/>
            <person name="Otstavnykh N."/>
            <person name="Kurilenko V."/>
            <person name="Eremeev V."/>
            <person name="Velansky P."/>
            <person name="Mikhailov V."/>
            <person name="Isaeva M."/>
        </authorList>
    </citation>
    <scope>NUCLEOTIDE SEQUENCE</scope>
    <source>
        <strain evidence="3">KMM 9713</strain>
    </source>
</reference>
<dbReference type="Gene3D" id="2.60.40.3620">
    <property type="match status" value="2"/>
</dbReference>
<comment type="caution">
    <text evidence="3">The sequence shown here is derived from an EMBL/GenBank/DDBJ whole genome shotgun (WGS) entry which is preliminary data.</text>
</comment>
<evidence type="ECO:0000313" key="3">
    <source>
        <dbReference type="EMBL" id="MDG4945007.1"/>
    </source>
</evidence>
<dbReference type="AlphaFoldDB" id="A0A9X4MWU9"/>
<keyword evidence="4" id="KW-1185">Reference proteome</keyword>